<dbReference type="STRING" id="1051891.A0A0C3QIP0"/>
<dbReference type="OrthoDB" id="3362371at2759"/>
<evidence type="ECO:0000313" key="3">
    <source>
        <dbReference type="Proteomes" id="UP000054248"/>
    </source>
</evidence>
<dbReference type="EMBL" id="KN823034">
    <property type="protein sequence ID" value="KIO25854.1"/>
    <property type="molecule type" value="Genomic_DNA"/>
</dbReference>
<feature type="compositionally biased region" description="Acidic residues" evidence="1">
    <location>
        <begin position="404"/>
        <end position="415"/>
    </location>
</feature>
<keyword evidence="3" id="KW-1185">Reference proteome</keyword>
<protein>
    <submittedName>
        <fullName evidence="2">Uncharacterized protein</fullName>
    </submittedName>
</protein>
<reference evidence="3" key="2">
    <citation type="submission" date="2015-01" db="EMBL/GenBank/DDBJ databases">
        <title>Evolutionary Origins and Diversification of the Mycorrhizal Mutualists.</title>
        <authorList>
            <consortium name="DOE Joint Genome Institute"/>
            <consortium name="Mycorrhizal Genomics Consortium"/>
            <person name="Kohler A."/>
            <person name="Kuo A."/>
            <person name="Nagy L.G."/>
            <person name="Floudas D."/>
            <person name="Copeland A."/>
            <person name="Barry K.W."/>
            <person name="Cichocki N."/>
            <person name="Veneault-Fourrey C."/>
            <person name="LaButti K."/>
            <person name="Lindquist E.A."/>
            <person name="Lipzen A."/>
            <person name="Lundell T."/>
            <person name="Morin E."/>
            <person name="Murat C."/>
            <person name="Riley R."/>
            <person name="Ohm R."/>
            <person name="Sun H."/>
            <person name="Tunlid A."/>
            <person name="Henrissat B."/>
            <person name="Grigoriev I.V."/>
            <person name="Hibbett D.S."/>
            <person name="Martin F."/>
        </authorList>
    </citation>
    <scope>NUCLEOTIDE SEQUENCE [LARGE SCALE GENOMIC DNA]</scope>
    <source>
        <strain evidence="3">MUT 4182</strain>
    </source>
</reference>
<accession>A0A0C3QIP0</accession>
<feature type="compositionally biased region" description="Polar residues" evidence="1">
    <location>
        <begin position="417"/>
        <end position="427"/>
    </location>
</feature>
<feature type="compositionally biased region" description="Polar residues" evidence="1">
    <location>
        <begin position="1"/>
        <end position="19"/>
    </location>
</feature>
<feature type="region of interest" description="Disordered" evidence="1">
    <location>
        <begin position="1"/>
        <end position="69"/>
    </location>
</feature>
<dbReference type="AlphaFoldDB" id="A0A0C3QIP0"/>
<reference evidence="2 3" key="1">
    <citation type="submission" date="2014-04" db="EMBL/GenBank/DDBJ databases">
        <authorList>
            <consortium name="DOE Joint Genome Institute"/>
            <person name="Kuo A."/>
            <person name="Girlanda M."/>
            <person name="Perotto S."/>
            <person name="Kohler A."/>
            <person name="Nagy L.G."/>
            <person name="Floudas D."/>
            <person name="Copeland A."/>
            <person name="Barry K.W."/>
            <person name="Cichocki N."/>
            <person name="Veneault-Fourrey C."/>
            <person name="LaButti K."/>
            <person name="Lindquist E.A."/>
            <person name="Lipzen A."/>
            <person name="Lundell T."/>
            <person name="Morin E."/>
            <person name="Murat C."/>
            <person name="Sun H."/>
            <person name="Tunlid A."/>
            <person name="Henrissat B."/>
            <person name="Grigoriev I.V."/>
            <person name="Hibbett D.S."/>
            <person name="Martin F."/>
            <person name="Nordberg H.P."/>
            <person name="Cantor M.N."/>
            <person name="Hua S.X."/>
        </authorList>
    </citation>
    <scope>NUCLEOTIDE SEQUENCE [LARGE SCALE GENOMIC DNA]</scope>
    <source>
        <strain evidence="2 3">MUT 4182</strain>
    </source>
</reference>
<feature type="compositionally biased region" description="Polar residues" evidence="1">
    <location>
        <begin position="435"/>
        <end position="445"/>
    </location>
</feature>
<feature type="region of interest" description="Disordered" evidence="1">
    <location>
        <begin position="309"/>
        <end position="445"/>
    </location>
</feature>
<evidence type="ECO:0000256" key="1">
    <source>
        <dbReference type="SAM" id="MobiDB-lite"/>
    </source>
</evidence>
<organism evidence="2 3">
    <name type="scientific">Tulasnella calospora MUT 4182</name>
    <dbReference type="NCBI Taxonomy" id="1051891"/>
    <lineage>
        <taxon>Eukaryota</taxon>
        <taxon>Fungi</taxon>
        <taxon>Dikarya</taxon>
        <taxon>Basidiomycota</taxon>
        <taxon>Agaricomycotina</taxon>
        <taxon>Agaricomycetes</taxon>
        <taxon>Cantharellales</taxon>
        <taxon>Tulasnellaceae</taxon>
        <taxon>Tulasnella</taxon>
    </lineage>
</organism>
<name>A0A0C3QIP0_9AGAM</name>
<feature type="compositionally biased region" description="Low complexity" evidence="1">
    <location>
        <begin position="229"/>
        <end position="263"/>
    </location>
</feature>
<dbReference type="HOGENOM" id="CLU_615674_0_0_1"/>
<evidence type="ECO:0000313" key="2">
    <source>
        <dbReference type="EMBL" id="KIO25854.1"/>
    </source>
</evidence>
<feature type="compositionally biased region" description="Acidic residues" evidence="1">
    <location>
        <begin position="338"/>
        <end position="362"/>
    </location>
</feature>
<sequence length="445" mass="44775">MPVQPTTTTPRMAVSSMSALANVPLPSRQTSQRRFKSTDLSQRPPIESSTRSANDSAPQRRDTQPGVEGVVNIVSPVAGSSTGEKIASLLLSNDPAANNAFVLNASNSSATHVFLVPANSTAAAASDDGSIPVALHVPVYSPDKASMVDYCMTYDPNPPAPVPLTAQSCTDQVTDHQSQVFAYNPSSGVIVPMWTVAPSSTDPSAASDDTASATATATSSVLTSALSTASSSSATDSASSTSSAAPAKRSSTADAAAAANPDDPNCDDADAVAAASTGNSTMTPQDVTLIFTPSNAAGVLPSARESAKDMTTFFPPGSAASDDGNVGASSAAPATDATGDEEDGEDGEDDEDAADATDDEGDVSPSSVDPDIQDPATTDSAAEDDGASEDNASAAGVASVDASADAEETITDDEITPTLSSDSSPSMTPVPDASTPYSWMFTPQK</sequence>
<gene>
    <name evidence="2" type="ORF">M407DRAFT_8169</name>
</gene>
<dbReference type="Proteomes" id="UP000054248">
    <property type="component" value="Unassembled WGS sequence"/>
</dbReference>
<feature type="compositionally biased region" description="Low complexity" evidence="1">
    <location>
        <begin position="389"/>
        <end position="403"/>
    </location>
</feature>
<proteinExistence type="predicted"/>
<feature type="region of interest" description="Disordered" evidence="1">
    <location>
        <begin position="229"/>
        <end position="271"/>
    </location>
</feature>
<feature type="compositionally biased region" description="Polar residues" evidence="1">
    <location>
        <begin position="47"/>
        <end position="57"/>
    </location>
</feature>